<evidence type="ECO:0000313" key="3">
    <source>
        <dbReference type="Proteomes" id="UP000242682"/>
    </source>
</evidence>
<accession>A0A2P8H6R2</accession>
<evidence type="ECO:0000313" key="2">
    <source>
        <dbReference type="EMBL" id="PSL41917.1"/>
    </source>
</evidence>
<keyword evidence="1" id="KW-0472">Membrane</keyword>
<protein>
    <submittedName>
        <fullName evidence="2">Uncharacterized protein</fullName>
    </submittedName>
</protein>
<keyword evidence="1" id="KW-0812">Transmembrane</keyword>
<dbReference type="RefSeq" id="WP_106531723.1">
    <property type="nucleotide sequence ID" value="NZ_PYAT01000001.1"/>
</dbReference>
<sequence>MRTKFGTALDIFILIIGPWILYTRVVEILNNGVSVYPVISLIIVTLAVVLSAYNLYTLFSSRNNNQ</sequence>
<keyword evidence="3" id="KW-1185">Reference proteome</keyword>
<keyword evidence="1" id="KW-1133">Transmembrane helix</keyword>
<comment type="caution">
    <text evidence="2">The sequence shown here is derived from an EMBL/GenBank/DDBJ whole genome shotgun (WGS) entry which is preliminary data.</text>
</comment>
<organism evidence="2 3">
    <name type="scientific">Planomicrobium soli</name>
    <dbReference type="NCBI Taxonomy" id="1176648"/>
    <lineage>
        <taxon>Bacteria</taxon>
        <taxon>Bacillati</taxon>
        <taxon>Bacillota</taxon>
        <taxon>Bacilli</taxon>
        <taxon>Bacillales</taxon>
        <taxon>Caryophanaceae</taxon>
        <taxon>Planomicrobium</taxon>
    </lineage>
</organism>
<dbReference type="OrthoDB" id="2454490at2"/>
<evidence type="ECO:0000256" key="1">
    <source>
        <dbReference type="SAM" id="Phobius"/>
    </source>
</evidence>
<name>A0A2P8H6R2_9BACL</name>
<dbReference type="AlphaFoldDB" id="A0A2P8H6R2"/>
<gene>
    <name evidence="2" type="ORF">B0H99_101163</name>
</gene>
<reference evidence="2 3" key="1">
    <citation type="submission" date="2018-03" db="EMBL/GenBank/DDBJ databases">
        <title>Genomic Encyclopedia of Type Strains, Phase III (KMG-III): the genomes of soil and plant-associated and newly described type strains.</title>
        <authorList>
            <person name="Whitman W."/>
        </authorList>
    </citation>
    <scope>NUCLEOTIDE SEQUENCE [LARGE SCALE GENOMIC DNA]</scope>
    <source>
        <strain evidence="2 3">CGMCC 1.12259</strain>
    </source>
</reference>
<proteinExistence type="predicted"/>
<dbReference type="EMBL" id="PYAT01000001">
    <property type="protein sequence ID" value="PSL41917.1"/>
    <property type="molecule type" value="Genomic_DNA"/>
</dbReference>
<feature type="transmembrane region" description="Helical" evidence="1">
    <location>
        <begin position="5"/>
        <end position="22"/>
    </location>
</feature>
<dbReference type="Proteomes" id="UP000242682">
    <property type="component" value="Unassembled WGS sequence"/>
</dbReference>
<feature type="transmembrane region" description="Helical" evidence="1">
    <location>
        <begin position="34"/>
        <end position="56"/>
    </location>
</feature>